<evidence type="ECO:0000313" key="1">
    <source>
        <dbReference type="EMBL" id="WOH14455.1"/>
    </source>
</evidence>
<proteinExistence type="predicted"/>
<name>A0AAF0XUY8_DAUCS</name>
<dbReference type="Proteomes" id="UP000077755">
    <property type="component" value="Chromosome 9"/>
</dbReference>
<dbReference type="PANTHER" id="PTHR34222">
    <property type="entry name" value="GAG_PRE-INTEGRS DOMAIN-CONTAINING PROTEIN"/>
    <property type="match status" value="1"/>
</dbReference>
<dbReference type="EMBL" id="CP093351">
    <property type="protein sequence ID" value="WOH14455.1"/>
    <property type="molecule type" value="Genomic_DNA"/>
</dbReference>
<accession>A0AAF0XUY8</accession>
<keyword evidence="2" id="KW-1185">Reference proteome</keyword>
<protein>
    <submittedName>
        <fullName evidence="1">Uncharacterized protein</fullName>
    </submittedName>
</protein>
<reference evidence="1" key="1">
    <citation type="journal article" date="2016" name="Nat. Genet.">
        <title>A high-quality carrot genome assembly provides new insights into carotenoid accumulation and asterid genome evolution.</title>
        <authorList>
            <person name="Iorizzo M."/>
            <person name="Ellison S."/>
            <person name="Senalik D."/>
            <person name="Zeng P."/>
            <person name="Satapoomin P."/>
            <person name="Huang J."/>
            <person name="Bowman M."/>
            <person name="Iovene M."/>
            <person name="Sanseverino W."/>
            <person name="Cavagnaro P."/>
            <person name="Yildiz M."/>
            <person name="Macko-Podgorni A."/>
            <person name="Moranska E."/>
            <person name="Grzebelus E."/>
            <person name="Grzebelus D."/>
            <person name="Ashrafi H."/>
            <person name="Zheng Z."/>
            <person name="Cheng S."/>
            <person name="Spooner D."/>
            <person name="Van Deynze A."/>
            <person name="Simon P."/>
        </authorList>
    </citation>
    <scope>NUCLEOTIDE SEQUENCE</scope>
    <source>
        <tissue evidence="1">Leaf</tissue>
    </source>
</reference>
<dbReference type="PANTHER" id="PTHR34222:SF99">
    <property type="entry name" value="PROTEIN, PUTATIVE-RELATED"/>
    <property type="match status" value="1"/>
</dbReference>
<reference evidence="1" key="2">
    <citation type="submission" date="2022-03" db="EMBL/GenBank/DDBJ databases">
        <title>Draft title - Genomic analysis of global carrot germplasm unveils the trajectory of domestication and the origin of high carotenoid orange carrot.</title>
        <authorList>
            <person name="Iorizzo M."/>
            <person name="Ellison S."/>
            <person name="Senalik D."/>
            <person name="Macko-Podgorni A."/>
            <person name="Grzebelus D."/>
            <person name="Bostan H."/>
            <person name="Rolling W."/>
            <person name="Curaba J."/>
            <person name="Simon P."/>
        </authorList>
    </citation>
    <scope>NUCLEOTIDE SEQUENCE</scope>
    <source>
        <tissue evidence="1">Leaf</tissue>
    </source>
</reference>
<dbReference type="AlphaFoldDB" id="A0AAF0XUY8"/>
<sequence length="113" mass="12780">MKNLWDEYSALEPVFMCKCGSQCDNYNLMDDRDQRKRLLQFPMSLNDSFAAARGQILMMNPLPTISQAYALVKQGERQKLGAVSVPFIRNVKTNGQQSFASKNNGQGEKKQSL</sequence>
<organism evidence="1 2">
    <name type="scientific">Daucus carota subsp. sativus</name>
    <name type="common">Carrot</name>
    <dbReference type="NCBI Taxonomy" id="79200"/>
    <lineage>
        <taxon>Eukaryota</taxon>
        <taxon>Viridiplantae</taxon>
        <taxon>Streptophyta</taxon>
        <taxon>Embryophyta</taxon>
        <taxon>Tracheophyta</taxon>
        <taxon>Spermatophyta</taxon>
        <taxon>Magnoliopsida</taxon>
        <taxon>eudicotyledons</taxon>
        <taxon>Gunneridae</taxon>
        <taxon>Pentapetalae</taxon>
        <taxon>asterids</taxon>
        <taxon>campanulids</taxon>
        <taxon>Apiales</taxon>
        <taxon>Apiaceae</taxon>
        <taxon>Apioideae</taxon>
        <taxon>Scandiceae</taxon>
        <taxon>Daucinae</taxon>
        <taxon>Daucus</taxon>
        <taxon>Daucus sect. Daucus</taxon>
    </lineage>
</organism>
<evidence type="ECO:0000313" key="2">
    <source>
        <dbReference type="Proteomes" id="UP000077755"/>
    </source>
</evidence>
<gene>
    <name evidence="1" type="ORF">DCAR_0933974</name>
</gene>